<proteinExistence type="inferred from homology"/>
<comment type="cofactor">
    <cofactor evidence="1">
        <name>Zn(2+)</name>
        <dbReference type="ChEBI" id="CHEBI:29105"/>
    </cofactor>
</comment>
<comment type="caution">
    <text evidence="12">The sequence shown here is derived from an EMBL/GenBank/DDBJ whole genome shotgun (WGS) entry which is preliminary data.</text>
</comment>
<dbReference type="Pfam" id="PF05649">
    <property type="entry name" value="Peptidase_M13_N"/>
    <property type="match status" value="1"/>
</dbReference>
<dbReference type="Pfam" id="PF01431">
    <property type="entry name" value="Peptidase_M13"/>
    <property type="match status" value="1"/>
</dbReference>
<dbReference type="GO" id="GO:0016485">
    <property type="term" value="P:protein processing"/>
    <property type="evidence" value="ECO:0007669"/>
    <property type="project" value="TreeGrafter"/>
</dbReference>
<comment type="similarity">
    <text evidence="3">Belongs to the peptidase M13 family.</text>
</comment>
<name>A0AA38HIY8_9CUCU</name>
<sequence>MERHMNAEGAAAVYDRQSRSPGNVGTPHRHSRINFHSFGSSSVCSNNNSNEVNRERSYTKTRKSFNGELSLQPSRNGVEIFFRCTADTNPHDSQTTIPWIHEGKLSLPKDYYLDPDHGQPEPEERWVWLLGYLNQHAGHLLGKLYCDACFPSSSKEHVMEIARTVIEEQKKLISEVEWMEDNTKAHAHEKLNNLLLKVGCPDNYEDYSTFTPSKKDSFVAIIRQLSVFNMKTNLLLANKPTDREKWLVAPQEADGFYHIFRNELILPAGILQGFFYDPDRDLCANYGAIGAVIGHECIHGYDESGKEVNSRGNMVNWWSYADTIRYKRRVQLIVEQYSSIEVTENHFINGQLTVGENIADIGGLKCAYHAMQTALKKHPEANRVVSFSPLFAFPFF</sequence>
<evidence type="ECO:0000313" key="13">
    <source>
        <dbReference type="Proteomes" id="UP001168821"/>
    </source>
</evidence>
<dbReference type="PANTHER" id="PTHR11733:SF167">
    <property type="entry name" value="FI17812P1-RELATED"/>
    <property type="match status" value="1"/>
</dbReference>
<evidence type="ECO:0000256" key="3">
    <source>
        <dbReference type="ARBA" id="ARBA00007357"/>
    </source>
</evidence>
<keyword evidence="13" id="KW-1185">Reference proteome</keyword>
<dbReference type="AlphaFoldDB" id="A0AA38HIY8"/>
<dbReference type="InterPro" id="IPR024079">
    <property type="entry name" value="MetalloPept_cat_dom_sf"/>
</dbReference>
<evidence type="ECO:0000256" key="8">
    <source>
        <dbReference type="ARBA" id="ARBA00023049"/>
    </source>
</evidence>
<dbReference type="GO" id="GO:0046872">
    <property type="term" value="F:metal ion binding"/>
    <property type="evidence" value="ECO:0007669"/>
    <property type="project" value="UniProtKB-KW"/>
</dbReference>
<gene>
    <name evidence="12" type="ORF">Zmor_028511</name>
</gene>
<evidence type="ECO:0000256" key="6">
    <source>
        <dbReference type="ARBA" id="ARBA00022801"/>
    </source>
</evidence>
<dbReference type="SUPFAM" id="SSF55486">
    <property type="entry name" value="Metalloproteases ('zincins'), catalytic domain"/>
    <property type="match status" value="1"/>
</dbReference>
<comment type="subcellular location">
    <subcellularLocation>
        <location evidence="2">Cell membrane</location>
        <topology evidence="2">Single-pass type II membrane protein</topology>
    </subcellularLocation>
</comment>
<organism evidence="12 13">
    <name type="scientific">Zophobas morio</name>
    <dbReference type="NCBI Taxonomy" id="2755281"/>
    <lineage>
        <taxon>Eukaryota</taxon>
        <taxon>Metazoa</taxon>
        <taxon>Ecdysozoa</taxon>
        <taxon>Arthropoda</taxon>
        <taxon>Hexapoda</taxon>
        <taxon>Insecta</taxon>
        <taxon>Pterygota</taxon>
        <taxon>Neoptera</taxon>
        <taxon>Endopterygota</taxon>
        <taxon>Coleoptera</taxon>
        <taxon>Polyphaga</taxon>
        <taxon>Cucujiformia</taxon>
        <taxon>Tenebrionidae</taxon>
        <taxon>Zophobas</taxon>
    </lineage>
</organism>
<dbReference type="EMBL" id="JALNTZ010000931">
    <property type="protein sequence ID" value="KAJ3630019.1"/>
    <property type="molecule type" value="Genomic_DNA"/>
</dbReference>
<dbReference type="GO" id="GO:0005886">
    <property type="term" value="C:plasma membrane"/>
    <property type="evidence" value="ECO:0007669"/>
    <property type="project" value="UniProtKB-SubCell"/>
</dbReference>
<evidence type="ECO:0000259" key="11">
    <source>
        <dbReference type="Pfam" id="PF05649"/>
    </source>
</evidence>
<evidence type="ECO:0000259" key="10">
    <source>
        <dbReference type="Pfam" id="PF01431"/>
    </source>
</evidence>
<feature type="region of interest" description="Disordered" evidence="9">
    <location>
        <begin position="1"/>
        <end position="37"/>
    </location>
</feature>
<evidence type="ECO:0000256" key="1">
    <source>
        <dbReference type="ARBA" id="ARBA00001947"/>
    </source>
</evidence>
<evidence type="ECO:0000256" key="4">
    <source>
        <dbReference type="ARBA" id="ARBA00022670"/>
    </source>
</evidence>
<keyword evidence="4" id="KW-0645">Protease</keyword>
<feature type="domain" description="Peptidase M13 N-terminal" evidence="11">
    <location>
        <begin position="118"/>
        <end position="201"/>
    </location>
</feature>
<dbReference type="PRINTS" id="PR00786">
    <property type="entry name" value="NEPRILYSIN"/>
</dbReference>
<dbReference type="PROSITE" id="PS51885">
    <property type="entry name" value="NEPRILYSIN"/>
    <property type="match status" value="1"/>
</dbReference>
<evidence type="ECO:0000256" key="7">
    <source>
        <dbReference type="ARBA" id="ARBA00022833"/>
    </source>
</evidence>
<evidence type="ECO:0000256" key="9">
    <source>
        <dbReference type="SAM" id="MobiDB-lite"/>
    </source>
</evidence>
<dbReference type="PANTHER" id="PTHR11733">
    <property type="entry name" value="ZINC METALLOPROTEASE FAMILY M13 NEPRILYSIN-RELATED"/>
    <property type="match status" value="1"/>
</dbReference>
<accession>A0AA38HIY8</accession>
<dbReference type="InterPro" id="IPR018497">
    <property type="entry name" value="Peptidase_M13_C"/>
</dbReference>
<feature type="domain" description="Peptidase M13 C-terminal" evidence="10">
    <location>
        <begin position="256"/>
        <end position="386"/>
    </location>
</feature>
<dbReference type="InterPro" id="IPR008753">
    <property type="entry name" value="Peptidase_M13_N"/>
</dbReference>
<evidence type="ECO:0000256" key="5">
    <source>
        <dbReference type="ARBA" id="ARBA00022723"/>
    </source>
</evidence>
<keyword evidence="8" id="KW-0482">Metalloprotease</keyword>
<dbReference type="Gene3D" id="3.40.390.10">
    <property type="entry name" value="Collagenase (Catalytic Domain)"/>
    <property type="match status" value="1"/>
</dbReference>
<evidence type="ECO:0000313" key="12">
    <source>
        <dbReference type="EMBL" id="KAJ3630019.1"/>
    </source>
</evidence>
<keyword evidence="5" id="KW-0479">Metal-binding</keyword>
<dbReference type="GO" id="GO:0004222">
    <property type="term" value="F:metalloendopeptidase activity"/>
    <property type="evidence" value="ECO:0007669"/>
    <property type="project" value="InterPro"/>
</dbReference>
<dbReference type="CDD" id="cd08662">
    <property type="entry name" value="M13"/>
    <property type="match status" value="1"/>
</dbReference>
<evidence type="ECO:0000256" key="2">
    <source>
        <dbReference type="ARBA" id="ARBA00004401"/>
    </source>
</evidence>
<keyword evidence="6" id="KW-0378">Hydrolase</keyword>
<reference evidence="12" key="1">
    <citation type="journal article" date="2023" name="G3 (Bethesda)">
        <title>Whole genome assemblies of Zophobas morio and Tenebrio molitor.</title>
        <authorList>
            <person name="Kaur S."/>
            <person name="Stinson S.A."/>
            <person name="diCenzo G.C."/>
        </authorList>
    </citation>
    <scope>NUCLEOTIDE SEQUENCE</scope>
    <source>
        <strain evidence="12">QUZm001</strain>
    </source>
</reference>
<dbReference type="InterPro" id="IPR000718">
    <property type="entry name" value="Peptidase_M13"/>
</dbReference>
<keyword evidence="7" id="KW-0862">Zinc</keyword>
<dbReference type="Proteomes" id="UP001168821">
    <property type="component" value="Unassembled WGS sequence"/>
</dbReference>
<protein>
    <submittedName>
        <fullName evidence="12">Uncharacterized protein</fullName>
    </submittedName>
</protein>